<dbReference type="OrthoDB" id="3043234at2759"/>
<evidence type="ECO:0000256" key="1">
    <source>
        <dbReference type="SAM" id="Coils"/>
    </source>
</evidence>
<dbReference type="EMBL" id="NHYE01000895">
    <property type="protein sequence ID" value="PPR01875.1"/>
    <property type="molecule type" value="Genomic_DNA"/>
</dbReference>
<organism evidence="3 4">
    <name type="scientific">Gymnopilus dilepis</name>
    <dbReference type="NCBI Taxonomy" id="231916"/>
    <lineage>
        <taxon>Eukaryota</taxon>
        <taxon>Fungi</taxon>
        <taxon>Dikarya</taxon>
        <taxon>Basidiomycota</taxon>
        <taxon>Agaricomycotina</taxon>
        <taxon>Agaricomycetes</taxon>
        <taxon>Agaricomycetidae</taxon>
        <taxon>Agaricales</taxon>
        <taxon>Agaricineae</taxon>
        <taxon>Hymenogastraceae</taxon>
        <taxon>Gymnopilus</taxon>
    </lineage>
</organism>
<feature type="coiled-coil region" evidence="1">
    <location>
        <begin position="889"/>
        <end position="916"/>
    </location>
</feature>
<evidence type="ECO:0000313" key="3">
    <source>
        <dbReference type="EMBL" id="PPR01875.1"/>
    </source>
</evidence>
<feature type="region of interest" description="Disordered" evidence="2">
    <location>
        <begin position="125"/>
        <end position="151"/>
    </location>
</feature>
<feature type="region of interest" description="Disordered" evidence="2">
    <location>
        <begin position="1"/>
        <end position="46"/>
    </location>
</feature>
<dbReference type="InParanoid" id="A0A409YFY2"/>
<comment type="caution">
    <text evidence="3">The sequence shown here is derived from an EMBL/GenBank/DDBJ whole genome shotgun (WGS) entry which is preliminary data.</text>
</comment>
<evidence type="ECO:0000313" key="4">
    <source>
        <dbReference type="Proteomes" id="UP000284706"/>
    </source>
</evidence>
<dbReference type="AlphaFoldDB" id="A0A409YFY2"/>
<protein>
    <submittedName>
        <fullName evidence="3">Uncharacterized protein</fullName>
    </submittedName>
</protein>
<gene>
    <name evidence="3" type="ORF">CVT26_008426</name>
</gene>
<accession>A0A409YFY2</accession>
<dbReference type="STRING" id="231916.A0A409YFY2"/>
<dbReference type="Proteomes" id="UP000284706">
    <property type="component" value="Unassembled WGS sequence"/>
</dbReference>
<reference evidence="3 4" key="1">
    <citation type="journal article" date="2018" name="Evol. Lett.">
        <title>Horizontal gene cluster transfer increased hallucinogenic mushroom diversity.</title>
        <authorList>
            <person name="Reynolds H.T."/>
            <person name="Vijayakumar V."/>
            <person name="Gluck-Thaler E."/>
            <person name="Korotkin H.B."/>
            <person name="Matheny P.B."/>
            <person name="Slot J.C."/>
        </authorList>
    </citation>
    <scope>NUCLEOTIDE SEQUENCE [LARGE SCALE GENOMIC DNA]</scope>
    <source>
        <strain evidence="3 4">SRW20</strain>
    </source>
</reference>
<feature type="compositionally biased region" description="Basic and acidic residues" evidence="2">
    <location>
        <begin position="137"/>
        <end position="151"/>
    </location>
</feature>
<name>A0A409YFY2_9AGAR</name>
<keyword evidence="1" id="KW-0175">Coiled coil</keyword>
<keyword evidence="4" id="KW-1185">Reference proteome</keyword>
<feature type="compositionally biased region" description="Low complexity" evidence="2">
    <location>
        <begin position="9"/>
        <end position="19"/>
    </location>
</feature>
<evidence type="ECO:0000256" key="2">
    <source>
        <dbReference type="SAM" id="MobiDB-lite"/>
    </source>
</evidence>
<sequence>MSTRKRNASQRAQASQIAALRWGKNSEASSPSPPASPKPKKPRTRKNVVVDELNERIQALEATVSDLEARLLSASDEAYLNLAELTAARTTIQTLQGDLDEKTLELTIALERLHAVESSLEATATHLGKANKRSKRLSREKASARRSHLEKTQRLEVEKQEILSILAQLKEDARTESDKLLASTQLLHGALSEEKMKNLLLSKKNHSFDMQRRRAQESLAECRMRLHRLSTWKATKNGVYTPQARRLVRALLKAGCAGERVASAISDCAQAFGVKINRLPSRRTVFRARDEGGYFGLVQLGREVAQSKGIGISSDGTTDRKITFESSHMSLQCPTYEPGVDDTDQSTWTSQTRFIKVEPALDHKANTQFDGTKKMAAEMAAAYSNSPLAERDGEKMEADDFFRKQEFQNMDHASDGKKKLALCVDHKKDIVTADLGHQALKFLETGEFLKSLSALTKEEIETAYQEAKFEVESEGETDRATATKLIEKIVGKKVLDSIPEHEQEVLLAITFGGCCAHKDMNAFKYGVEKMEKGWEERKKTPPVVLANKANAATIRNGEPNSAAVQQALDSSSRGGVKLVSLAAALFNHSDDKRGYLEMHETFMKAEKLALHGIKDNSRFPDANNTRFNSHTKGALELLTYLDSYLRLIESCRDSKTTPGFNHVEATVYKGLQDISTITELATMSLYGMSVSWLYMAIVRGKNGQVRNLLDNDLIELHRRLPGFCEAIAANPDILLESDISDYSKVTLDGQAWSHPNTILAIQTIKDELPDLKGAITDMFSGAAEGWRQFTQEFVPGGPIDSLTPEQRARIFIPATNDHNEGALGGWRVWRRYHPSSTATSFSNKTRLERNNTEKFIEKHCNDADQIYVMRAVRVQGASGENARFHRELLEAQRGRIRAYREKQQAAELKKQKERERLISVGIIMDVDKIRKMKSTELDDQLKIHSKILNDEVLGKIRQKDLRLKNDRLTALLAAVERNKPKVLALMLLISNGNQSQMATSAHESPLSMDIDCTTEERDELDVDEEEFY</sequence>
<proteinExistence type="predicted"/>